<dbReference type="InterPro" id="IPR036961">
    <property type="entry name" value="Kinesin_motor_dom_sf"/>
</dbReference>
<dbReference type="GO" id="GO:0003777">
    <property type="term" value="F:microtubule motor activity"/>
    <property type="evidence" value="ECO:0007669"/>
    <property type="project" value="InterPro"/>
</dbReference>
<evidence type="ECO:0000256" key="5">
    <source>
        <dbReference type="ARBA" id="ARBA00022840"/>
    </source>
</evidence>
<dbReference type="Pfam" id="PF00225">
    <property type="entry name" value="Kinesin"/>
    <property type="match status" value="1"/>
</dbReference>
<evidence type="ECO:0000313" key="14">
    <source>
        <dbReference type="Proteomes" id="UP001270362"/>
    </source>
</evidence>
<dbReference type="PROSITE" id="PS00411">
    <property type="entry name" value="KINESIN_MOTOR_1"/>
    <property type="match status" value="1"/>
</dbReference>
<feature type="coiled-coil region" evidence="7">
    <location>
        <begin position="1040"/>
        <end position="1067"/>
    </location>
</feature>
<reference evidence="13" key="2">
    <citation type="submission" date="2023-06" db="EMBL/GenBank/DDBJ databases">
        <authorList>
            <consortium name="Lawrence Berkeley National Laboratory"/>
            <person name="Haridas S."/>
            <person name="Hensen N."/>
            <person name="Bonometti L."/>
            <person name="Westerberg I."/>
            <person name="Brannstrom I.O."/>
            <person name="Guillou S."/>
            <person name="Cros-Aarteil S."/>
            <person name="Calhoun S."/>
            <person name="Kuo A."/>
            <person name="Mondo S."/>
            <person name="Pangilinan J."/>
            <person name="Riley R."/>
            <person name="Labutti K."/>
            <person name="Andreopoulos B."/>
            <person name="Lipzen A."/>
            <person name="Chen C."/>
            <person name="Yanf M."/>
            <person name="Daum C."/>
            <person name="Ng V."/>
            <person name="Clum A."/>
            <person name="Steindorff A."/>
            <person name="Ohm R."/>
            <person name="Martin F."/>
            <person name="Silar P."/>
            <person name="Natvig D."/>
            <person name="Lalanne C."/>
            <person name="Gautier V."/>
            <person name="Ament-Velasquez S.L."/>
            <person name="Kruys A."/>
            <person name="Hutchinson M.I."/>
            <person name="Powell A.J."/>
            <person name="Barry K."/>
            <person name="Miller A.N."/>
            <person name="Grigoriev I.V."/>
            <person name="Debuchy R."/>
            <person name="Gladieux P."/>
            <person name="Thoren M.H."/>
            <person name="Johannesson H."/>
        </authorList>
    </citation>
    <scope>NUCLEOTIDE SEQUENCE</scope>
    <source>
        <strain evidence="13">CBS 314.62</strain>
    </source>
</reference>
<feature type="domain" description="Kinesin motor" evidence="9">
    <location>
        <begin position="637"/>
        <end position="1003"/>
    </location>
</feature>
<dbReference type="FunFam" id="3.40.850.10:FF:000050">
    <property type="entry name" value="Kinesin-like protein"/>
    <property type="match status" value="1"/>
</dbReference>
<dbReference type="Gene3D" id="1.25.10.10">
    <property type="entry name" value="Leucine-rich Repeat Variant"/>
    <property type="match status" value="1"/>
</dbReference>
<keyword evidence="7" id="KW-0175">Coiled coil</keyword>
<gene>
    <name evidence="13" type="ORF">B0T22DRAFT_410856</name>
</gene>
<keyword evidence="2" id="KW-0645">Protease</keyword>
<feature type="domain" description="PUL" evidence="11">
    <location>
        <begin position="299"/>
        <end position="581"/>
    </location>
</feature>
<dbReference type="Proteomes" id="UP001270362">
    <property type="component" value="Unassembled WGS sequence"/>
</dbReference>
<name>A0AAE1CAZ6_9PEZI</name>
<dbReference type="GO" id="GO:0006508">
    <property type="term" value="P:proteolysis"/>
    <property type="evidence" value="ECO:0007669"/>
    <property type="project" value="UniProtKB-KW"/>
</dbReference>
<dbReference type="InterPro" id="IPR013766">
    <property type="entry name" value="Thioredoxin_domain"/>
</dbReference>
<dbReference type="PANTHER" id="PTHR47117">
    <property type="entry name" value="STAR-RELATED LIPID TRANSFER PROTEIN 9"/>
    <property type="match status" value="1"/>
</dbReference>
<dbReference type="InterPro" id="IPR011989">
    <property type="entry name" value="ARM-like"/>
</dbReference>
<dbReference type="Gene3D" id="3.40.850.10">
    <property type="entry name" value="Kinesin motor domain"/>
    <property type="match status" value="1"/>
</dbReference>
<dbReference type="EMBL" id="JAULSO010000003">
    <property type="protein sequence ID" value="KAK3686030.1"/>
    <property type="molecule type" value="Genomic_DNA"/>
</dbReference>
<dbReference type="SMART" id="SM00129">
    <property type="entry name" value="KISc"/>
    <property type="match status" value="1"/>
</dbReference>
<keyword evidence="5 6" id="KW-0067">ATP-binding</keyword>
<keyword evidence="6" id="KW-0505">Motor protein</keyword>
<dbReference type="InterPro" id="IPR019821">
    <property type="entry name" value="Kinesin_motor_CS"/>
</dbReference>
<dbReference type="CDD" id="cd02947">
    <property type="entry name" value="TRX_family"/>
    <property type="match status" value="1"/>
</dbReference>
<dbReference type="Pfam" id="PF05903">
    <property type="entry name" value="Peptidase_C97"/>
    <property type="match status" value="1"/>
</dbReference>
<dbReference type="InterPro" id="IPR042266">
    <property type="entry name" value="PPPDE_sf"/>
</dbReference>
<dbReference type="InterPro" id="IPR013535">
    <property type="entry name" value="PUL_dom"/>
</dbReference>
<evidence type="ECO:0000259" key="11">
    <source>
        <dbReference type="PROSITE" id="PS51396"/>
    </source>
</evidence>
<feature type="binding site" evidence="6">
    <location>
        <begin position="742"/>
        <end position="749"/>
    </location>
    <ligand>
        <name>ATP</name>
        <dbReference type="ChEBI" id="CHEBI:30616"/>
    </ligand>
</feature>
<feature type="region of interest" description="Disordered" evidence="8">
    <location>
        <begin position="601"/>
        <end position="635"/>
    </location>
</feature>
<feature type="domain" description="PPPDE" evidence="12">
    <location>
        <begin position="1"/>
        <end position="141"/>
    </location>
</feature>
<dbReference type="SUPFAM" id="SSF52833">
    <property type="entry name" value="Thioredoxin-like"/>
    <property type="match status" value="1"/>
</dbReference>
<evidence type="ECO:0000256" key="8">
    <source>
        <dbReference type="SAM" id="MobiDB-lite"/>
    </source>
</evidence>
<dbReference type="Pfam" id="PF00085">
    <property type="entry name" value="Thioredoxin"/>
    <property type="match status" value="1"/>
</dbReference>
<dbReference type="InterPro" id="IPR008580">
    <property type="entry name" value="PPPDE_dom"/>
</dbReference>
<evidence type="ECO:0000256" key="2">
    <source>
        <dbReference type="ARBA" id="ARBA00022670"/>
    </source>
</evidence>
<dbReference type="Pfam" id="PF08324">
    <property type="entry name" value="PUL"/>
    <property type="match status" value="1"/>
</dbReference>
<accession>A0AAE1CAZ6</accession>
<comment type="similarity">
    <text evidence="1">Belongs to the DeSI family.</text>
</comment>
<evidence type="ECO:0000256" key="6">
    <source>
        <dbReference type="PROSITE-ProRule" id="PRU00283"/>
    </source>
</evidence>
<dbReference type="InterPro" id="IPR027417">
    <property type="entry name" value="P-loop_NTPase"/>
</dbReference>
<evidence type="ECO:0000256" key="3">
    <source>
        <dbReference type="ARBA" id="ARBA00022741"/>
    </source>
</evidence>
<dbReference type="InterPro" id="IPR017937">
    <property type="entry name" value="Thioredoxin_CS"/>
</dbReference>
<feature type="domain" description="Thioredoxin" evidence="10">
    <location>
        <begin position="160"/>
        <end position="327"/>
    </location>
</feature>
<dbReference type="PRINTS" id="PR00380">
    <property type="entry name" value="KINESINHEAVY"/>
</dbReference>
<dbReference type="SUPFAM" id="SSF52540">
    <property type="entry name" value="P-loop containing nucleoside triphosphate hydrolases"/>
    <property type="match status" value="1"/>
</dbReference>
<evidence type="ECO:0000259" key="10">
    <source>
        <dbReference type="PROSITE" id="PS51352"/>
    </source>
</evidence>
<feature type="compositionally biased region" description="Polar residues" evidence="8">
    <location>
        <begin position="601"/>
        <end position="619"/>
    </location>
</feature>
<comment type="caution">
    <text evidence="13">The sequence shown here is derived from an EMBL/GenBank/DDBJ whole genome shotgun (WGS) entry which is preliminary data.</text>
</comment>
<dbReference type="PROSITE" id="PS51396">
    <property type="entry name" value="PUL"/>
    <property type="match status" value="1"/>
</dbReference>
<keyword evidence="4 13" id="KW-0378">Hydrolase</keyword>
<organism evidence="13 14">
    <name type="scientific">Podospora appendiculata</name>
    <dbReference type="NCBI Taxonomy" id="314037"/>
    <lineage>
        <taxon>Eukaryota</taxon>
        <taxon>Fungi</taxon>
        <taxon>Dikarya</taxon>
        <taxon>Ascomycota</taxon>
        <taxon>Pezizomycotina</taxon>
        <taxon>Sordariomycetes</taxon>
        <taxon>Sordariomycetidae</taxon>
        <taxon>Sordariales</taxon>
        <taxon>Podosporaceae</taxon>
        <taxon>Podospora</taxon>
    </lineage>
</organism>
<dbReference type="InterPro" id="IPR001752">
    <property type="entry name" value="Kinesin_motor_dom"/>
</dbReference>
<evidence type="ECO:0000256" key="7">
    <source>
        <dbReference type="SAM" id="Coils"/>
    </source>
</evidence>
<evidence type="ECO:0000259" key="9">
    <source>
        <dbReference type="PROSITE" id="PS50067"/>
    </source>
</evidence>
<evidence type="ECO:0000256" key="1">
    <source>
        <dbReference type="ARBA" id="ARBA00008140"/>
    </source>
</evidence>
<dbReference type="GO" id="GO:0008017">
    <property type="term" value="F:microtubule binding"/>
    <property type="evidence" value="ECO:0007669"/>
    <property type="project" value="InterPro"/>
</dbReference>
<dbReference type="Gene3D" id="3.90.1720.30">
    <property type="entry name" value="PPPDE domains"/>
    <property type="match status" value="1"/>
</dbReference>
<protein>
    <submittedName>
        <fullName evidence="13">P-loop containing nucleoside triphosphate hydrolase protein</fullName>
    </submittedName>
</protein>
<dbReference type="PROSITE" id="PS50067">
    <property type="entry name" value="KINESIN_MOTOR_2"/>
    <property type="match status" value="1"/>
</dbReference>
<evidence type="ECO:0000256" key="4">
    <source>
        <dbReference type="ARBA" id="ARBA00022801"/>
    </source>
</evidence>
<comment type="similarity">
    <text evidence="6">Belongs to the TRAFAC class myosin-kinesin ATPase superfamily. Kinesin family.</text>
</comment>
<dbReference type="SMART" id="SM01179">
    <property type="entry name" value="DUF862"/>
    <property type="match status" value="1"/>
</dbReference>
<keyword evidence="3 6" id="KW-0547">Nucleotide-binding</keyword>
<evidence type="ECO:0000259" key="12">
    <source>
        <dbReference type="PROSITE" id="PS51858"/>
    </source>
</evidence>
<sequence length="1207" mass="134249">MDVHLLVYDLSQGMARQMSLSLLGFQLDAIYHTSIKLHGREYVYDGNIVAIMPGTSHLGQPMQEIHLGKTELPKDVIEEYLDSLREIYTVEAYDLWRHNCNNFSNDFATFLLGKGIPSHIANMPQAVLESPFGRMLMPMLDQQIQAKKRAGGILGIQDTTPGSTSKPQSQLHHHVGKVQHVTNLRELDALLEKFKKSCAVIFFTSVTCAPCRAVYPLYDDLAGEAGDKGVLIKVDTSKAFDVGSRYSISATPTFITFLHGQQQERWSGANPGALQGNVRILLQMAWPLHPHQALRLPTLANPDAKPVLFAKVPPLHRLLAKMGAAADHPAVQGVKHFIETRASDGPAETSLPDMEAFTQLVRESLEKLPVELLFTVVDLLRCGLVDPRFSGYLAEEKQHRTVLSILTHVNSLATCPYALRLVTLQMTCNLFSSPLYPDQILGESDLRAAVTQLISSSFLDDSHSNVRVAAASLLFNVALANTRKRRDGPGDVLPEDDQVELAASLLEAISQEEASAEALEGMLLALGNLAYRMPLDGDLANLLRTMDAEDTVVGKQKHFADMKLITEELRFRTIVDDICENLTDISLAPCLMPTPISASASEAMMQQRSIRSQASTPSLRSRDGTVPPHARMDPGGNVRVVVRVRAFLPREIQRRAECLIRMDPVSQSTTLMAPNDSDPANARARSRRAAAEDKTFTFDNSFWSHDRADEHYASQADVYDSLGEEFLDHNFEGYHTCIFAYGQTGSGKSYTMMGTPDQPGLIPRTCEDLFERIAAAQDETPNISYNVRVSYFEVYNEHVRDLLVPVVPNQPPYYLKIRESPIEGPYVKDLTEVPVRGIDEILRHMHTGDNNRTVASTKMNDTSSRSHAVFTIMLKQIHHDLETDETTERSSRIRLVDLAGSERAKSTEATGARLREGSNINKSLTTLGRVIAALADPKKPPPRSTASSSSSSTVVPYRDSILTWLLKDSLGGNSKTAMIACIAPSDYEETLSTLRYADQAKRIRTRAVVNQDSISTAERDAQIAAMADEIRALQLVVGDSRRREKDAREAEERLDEYQARVRGLQRLMEERSLMAESKIRSLQTENEALRLHLKLAVESLRNPIPAVVVKEVDVVDDDDDDEKKKKKDMIIEDCVDDDDNGYEEYDDGYASGGGGGYEREADDMHENMHGLLKDLNLFRRKIGDDKTRFVDGLSSRKPLGVRTNILF</sequence>
<dbReference type="AlphaFoldDB" id="A0AAE1CAZ6"/>
<evidence type="ECO:0000313" key="13">
    <source>
        <dbReference type="EMBL" id="KAK3686030.1"/>
    </source>
</evidence>
<proteinExistence type="inferred from homology"/>
<dbReference type="GO" id="GO:0008233">
    <property type="term" value="F:peptidase activity"/>
    <property type="evidence" value="ECO:0007669"/>
    <property type="project" value="UniProtKB-KW"/>
</dbReference>
<dbReference type="InterPro" id="IPR036249">
    <property type="entry name" value="Thioredoxin-like_sf"/>
</dbReference>
<dbReference type="CDD" id="cd01365">
    <property type="entry name" value="KISc_KIF1A_KIF1B"/>
    <property type="match status" value="1"/>
</dbReference>
<keyword evidence="14" id="KW-1185">Reference proteome</keyword>
<dbReference type="Gene3D" id="3.40.30.10">
    <property type="entry name" value="Glutaredoxin"/>
    <property type="match status" value="1"/>
</dbReference>
<dbReference type="PROSITE" id="PS51352">
    <property type="entry name" value="THIOREDOXIN_2"/>
    <property type="match status" value="1"/>
</dbReference>
<dbReference type="PROSITE" id="PS51858">
    <property type="entry name" value="PPPDE"/>
    <property type="match status" value="1"/>
</dbReference>
<dbReference type="GO" id="GO:0005524">
    <property type="term" value="F:ATP binding"/>
    <property type="evidence" value="ECO:0007669"/>
    <property type="project" value="UniProtKB-UniRule"/>
</dbReference>
<dbReference type="PROSITE" id="PS00194">
    <property type="entry name" value="THIOREDOXIN_1"/>
    <property type="match status" value="1"/>
</dbReference>
<reference evidence="13" key="1">
    <citation type="journal article" date="2023" name="Mol. Phylogenet. Evol.">
        <title>Genome-scale phylogeny and comparative genomics of the fungal order Sordariales.</title>
        <authorList>
            <person name="Hensen N."/>
            <person name="Bonometti L."/>
            <person name="Westerberg I."/>
            <person name="Brannstrom I.O."/>
            <person name="Guillou S."/>
            <person name="Cros-Aarteil S."/>
            <person name="Calhoun S."/>
            <person name="Haridas S."/>
            <person name="Kuo A."/>
            <person name="Mondo S."/>
            <person name="Pangilinan J."/>
            <person name="Riley R."/>
            <person name="LaButti K."/>
            <person name="Andreopoulos B."/>
            <person name="Lipzen A."/>
            <person name="Chen C."/>
            <person name="Yan M."/>
            <person name="Daum C."/>
            <person name="Ng V."/>
            <person name="Clum A."/>
            <person name="Steindorff A."/>
            <person name="Ohm R.A."/>
            <person name="Martin F."/>
            <person name="Silar P."/>
            <person name="Natvig D.O."/>
            <person name="Lalanne C."/>
            <person name="Gautier V."/>
            <person name="Ament-Velasquez S.L."/>
            <person name="Kruys A."/>
            <person name="Hutchinson M.I."/>
            <person name="Powell A.J."/>
            <person name="Barry K."/>
            <person name="Miller A.N."/>
            <person name="Grigoriev I.V."/>
            <person name="Debuchy R."/>
            <person name="Gladieux P."/>
            <person name="Hiltunen Thoren M."/>
            <person name="Johannesson H."/>
        </authorList>
    </citation>
    <scope>NUCLEOTIDE SEQUENCE</scope>
    <source>
        <strain evidence="13">CBS 314.62</strain>
    </source>
</reference>
<dbReference type="GO" id="GO:0007018">
    <property type="term" value="P:microtubule-based movement"/>
    <property type="evidence" value="ECO:0007669"/>
    <property type="project" value="InterPro"/>
</dbReference>